<feature type="compositionally biased region" description="Basic and acidic residues" evidence="3">
    <location>
        <begin position="1"/>
        <end position="22"/>
    </location>
</feature>
<keyword evidence="6" id="KW-1185">Reference proteome</keyword>
<dbReference type="Proteomes" id="UP000596742">
    <property type="component" value="Unassembled WGS sequence"/>
</dbReference>
<evidence type="ECO:0000256" key="1">
    <source>
        <dbReference type="ARBA" id="ARBA00023157"/>
    </source>
</evidence>
<name>A0A8B6C7J1_MYTGA</name>
<evidence type="ECO:0000256" key="2">
    <source>
        <dbReference type="PROSITE-ProRule" id="PRU00090"/>
    </source>
</evidence>
<accession>A0A8B6C7J1</accession>
<feature type="non-terminal residue" evidence="5">
    <location>
        <position position="1"/>
    </location>
</feature>
<dbReference type="OrthoDB" id="2431000at2759"/>
<keyword evidence="1" id="KW-1015">Disulfide bond</keyword>
<feature type="domain" description="FZ" evidence="4">
    <location>
        <begin position="55"/>
        <end position="125"/>
    </location>
</feature>
<dbReference type="InterPro" id="IPR020067">
    <property type="entry name" value="Frizzled_dom"/>
</dbReference>
<gene>
    <name evidence="5" type="ORF">MGAL_10B092221B</name>
</gene>
<evidence type="ECO:0000256" key="3">
    <source>
        <dbReference type="SAM" id="MobiDB-lite"/>
    </source>
</evidence>
<dbReference type="Gene3D" id="1.10.2000.10">
    <property type="entry name" value="Frizzled cysteine-rich domain"/>
    <property type="match status" value="1"/>
</dbReference>
<reference evidence="5" key="1">
    <citation type="submission" date="2018-11" db="EMBL/GenBank/DDBJ databases">
        <authorList>
            <person name="Alioto T."/>
            <person name="Alioto T."/>
        </authorList>
    </citation>
    <scope>NUCLEOTIDE SEQUENCE</scope>
</reference>
<proteinExistence type="predicted"/>
<dbReference type="EMBL" id="UYJE01001350">
    <property type="protein sequence ID" value="VDI01375.1"/>
    <property type="molecule type" value="Genomic_DNA"/>
</dbReference>
<feature type="region of interest" description="Disordered" evidence="3">
    <location>
        <begin position="1"/>
        <end position="60"/>
    </location>
</feature>
<sequence length="125" mass="14025">IKDREITYLQIKNEHPPKKDNKGGGSKTDVDSSFPDLGDDTDRLKEESSGSTKDDSNGFCQPFRGNMCARFIGNQTIYVNSEYAQGVKEEKFIAAFTVIAASSDMSAECQKYAIEFLCFYTFPFM</sequence>
<feature type="compositionally biased region" description="Basic and acidic residues" evidence="3">
    <location>
        <begin position="40"/>
        <end position="56"/>
    </location>
</feature>
<dbReference type="InterPro" id="IPR036790">
    <property type="entry name" value="Frizzled_dom_sf"/>
</dbReference>
<comment type="caution">
    <text evidence="2">Lacks conserved residue(s) required for the propagation of feature annotation.</text>
</comment>
<evidence type="ECO:0000259" key="4">
    <source>
        <dbReference type="PROSITE" id="PS50038"/>
    </source>
</evidence>
<dbReference type="AlphaFoldDB" id="A0A8B6C7J1"/>
<comment type="caution">
    <text evidence="5">The sequence shown here is derived from an EMBL/GenBank/DDBJ whole genome shotgun (WGS) entry which is preliminary data.</text>
</comment>
<evidence type="ECO:0000313" key="5">
    <source>
        <dbReference type="EMBL" id="VDI01375.1"/>
    </source>
</evidence>
<dbReference type="PROSITE" id="PS50038">
    <property type="entry name" value="FZ"/>
    <property type="match status" value="1"/>
</dbReference>
<organism evidence="5 6">
    <name type="scientific">Mytilus galloprovincialis</name>
    <name type="common">Mediterranean mussel</name>
    <dbReference type="NCBI Taxonomy" id="29158"/>
    <lineage>
        <taxon>Eukaryota</taxon>
        <taxon>Metazoa</taxon>
        <taxon>Spiralia</taxon>
        <taxon>Lophotrochozoa</taxon>
        <taxon>Mollusca</taxon>
        <taxon>Bivalvia</taxon>
        <taxon>Autobranchia</taxon>
        <taxon>Pteriomorphia</taxon>
        <taxon>Mytilida</taxon>
        <taxon>Mytiloidea</taxon>
        <taxon>Mytilidae</taxon>
        <taxon>Mytilinae</taxon>
        <taxon>Mytilus</taxon>
    </lineage>
</organism>
<protein>
    <recommendedName>
        <fullName evidence="4">FZ domain-containing protein</fullName>
    </recommendedName>
</protein>
<evidence type="ECO:0000313" key="6">
    <source>
        <dbReference type="Proteomes" id="UP000596742"/>
    </source>
</evidence>